<reference evidence="1" key="1">
    <citation type="journal article" date="2021" name="Front. Microbiol.">
        <title>Comprehensive Comparative Genomics and Phenotyping of Methylobacterium Species.</title>
        <authorList>
            <person name="Alessa O."/>
            <person name="Ogura Y."/>
            <person name="Fujitani Y."/>
            <person name="Takami H."/>
            <person name="Hayashi T."/>
            <person name="Sahin N."/>
            <person name="Tani A."/>
        </authorList>
    </citation>
    <scope>NUCLEOTIDE SEQUENCE</scope>
    <source>
        <strain evidence="1">DSM 17168</strain>
    </source>
</reference>
<gene>
    <name evidence="1" type="ORF">GMJLKIPL_2474</name>
</gene>
<reference evidence="1" key="2">
    <citation type="submission" date="2021-08" db="EMBL/GenBank/DDBJ databases">
        <authorList>
            <person name="Tani A."/>
            <person name="Ola A."/>
            <person name="Ogura Y."/>
            <person name="Katsura K."/>
            <person name="Hayashi T."/>
        </authorList>
    </citation>
    <scope>NUCLEOTIDE SEQUENCE</scope>
    <source>
        <strain evidence="1">DSM 17168</strain>
    </source>
</reference>
<organism evidence="1 2">
    <name type="scientific">Methylobacterium isbiliense</name>
    <dbReference type="NCBI Taxonomy" id="315478"/>
    <lineage>
        <taxon>Bacteria</taxon>
        <taxon>Pseudomonadati</taxon>
        <taxon>Pseudomonadota</taxon>
        <taxon>Alphaproteobacteria</taxon>
        <taxon>Hyphomicrobiales</taxon>
        <taxon>Methylobacteriaceae</taxon>
        <taxon>Methylobacterium</taxon>
    </lineage>
</organism>
<evidence type="ECO:0000313" key="1">
    <source>
        <dbReference type="EMBL" id="GJE00551.1"/>
    </source>
</evidence>
<sequence length="77" mass="8150">MQAVSAAENIDADLYATKEEAVQAAINACEAGDNVVICRGTWADCAVGRMEACEFCARIPWVPGLTAADAMMRARAN</sequence>
<accession>A0ABQ4SBG2</accession>
<keyword evidence="2" id="KW-1185">Reference proteome</keyword>
<comment type="caution">
    <text evidence="1">The sequence shown here is derived from an EMBL/GenBank/DDBJ whole genome shotgun (WGS) entry which is preliminary data.</text>
</comment>
<proteinExistence type="predicted"/>
<dbReference type="Proteomes" id="UP001055153">
    <property type="component" value="Unassembled WGS sequence"/>
</dbReference>
<name>A0ABQ4SBG2_9HYPH</name>
<evidence type="ECO:0008006" key="3">
    <source>
        <dbReference type="Google" id="ProtNLM"/>
    </source>
</evidence>
<protein>
    <recommendedName>
        <fullName evidence="3">Pyruvate kinase</fullName>
    </recommendedName>
</protein>
<evidence type="ECO:0000313" key="2">
    <source>
        <dbReference type="Proteomes" id="UP001055153"/>
    </source>
</evidence>
<dbReference type="EMBL" id="BPQQ01000028">
    <property type="protein sequence ID" value="GJE00551.1"/>
    <property type="molecule type" value="Genomic_DNA"/>
</dbReference>